<protein>
    <submittedName>
        <fullName evidence="1">Uncharacterized protein</fullName>
    </submittedName>
</protein>
<name>A0ABX0NLJ3_9BURK</name>
<accession>A0ABX0NLJ3</accession>
<proteinExistence type="predicted"/>
<dbReference type="RefSeq" id="WP_166869971.1">
    <property type="nucleotide sequence ID" value="NZ_WHJH01000001.1"/>
</dbReference>
<dbReference type="Proteomes" id="UP000609726">
    <property type="component" value="Unassembled WGS sequence"/>
</dbReference>
<dbReference type="EMBL" id="WHJH01000001">
    <property type="protein sequence ID" value="NHZ87678.1"/>
    <property type="molecule type" value="Genomic_DNA"/>
</dbReference>
<comment type="caution">
    <text evidence="1">The sequence shown here is derived from an EMBL/GenBank/DDBJ whole genome shotgun (WGS) entry which is preliminary data.</text>
</comment>
<evidence type="ECO:0000313" key="2">
    <source>
        <dbReference type="Proteomes" id="UP000609726"/>
    </source>
</evidence>
<reference evidence="1 2" key="1">
    <citation type="submission" date="2019-10" db="EMBL/GenBank/DDBJ databases">
        <title>Taxonomy of Antarctic Massilia spp.: description of Massilia rubra sp. nov., Massilia aquatica sp. nov., Massilia mucilaginosa sp. nov., Massilia frigida sp. nov. isolated from streams, lakes and regoliths.</title>
        <authorList>
            <person name="Holochova P."/>
            <person name="Sedlacek I."/>
            <person name="Kralova S."/>
            <person name="Maslanova I."/>
            <person name="Busse H.-J."/>
            <person name="Stankova E."/>
            <person name="Vrbovska V."/>
            <person name="Kovarovic V."/>
            <person name="Bartak M."/>
            <person name="Svec P."/>
            <person name="Pantucek R."/>
        </authorList>
    </citation>
    <scope>NUCLEOTIDE SEQUENCE [LARGE SCALE GENOMIC DNA]</scope>
    <source>
        <strain evidence="1 2">CCM 8733</strain>
    </source>
</reference>
<sequence>MVTNSVQNWLSGLRISVCMAASENGLTRVDEVNMNACRFAASMYLGFYIDCHAAACSTYPRVSLLSCRPDRIDLIIING</sequence>
<keyword evidence="2" id="KW-1185">Reference proteome</keyword>
<gene>
    <name evidence="1" type="ORF">F2P45_01330</name>
</gene>
<evidence type="ECO:0000313" key="1">
    <source>
        <dbReference type="EMBL" id="NHZ87678.1"/>
    </source>
</evidence>
<organism evidence="1 2">
    <name type="scientific">Massilia mucilaginosa</name>
    <dbReference type="NCBI Taxonomy" id="2609282"/>
    <lineage>
        <taxon>Bacteria</taxon>
        <taxon>Pseudomonadati</taxon>
        <taxon>Pseudomonadota</taxon>
        <taxon>Betaproteobacteria</taxon>
        <taxon>Burkholderiales</taxon>
        <taxon>Oxalobacteraceae</taxon>
        <taxon>Telluria group</taxon>
        <taxon>Massilia</taxon>
    </lineage>
</organism>